<feature type="non-terminal residue" evidence="1">
    <location>
        <position position="1"/>
    </location>
</feature>
<reference evidence="1 2" key="1">
    <citation type="submission" date="2015-06" db="EMBL/GenBank/DDBJ databases">
        <title>Survival trade-offs in plant roots during colonization by closely related pathogenic and mutualistic fungi.</title>
        <authorList>
            <person name="Hacquard S."/>
            <person name="Kracher B."/>
            <person name="Hiruma K."/>
            <person name="Weinman A."/>
            <person name="Muench P."/>
            <person name="Garrido Oter R."/>
            <person name="Ver Loren van Themaat E."/>
            <person name="Dallerey J.-F."/>
            <person name="Damm U."/>
            <person name="Henrissat B."/>
            <person name="Lespinet O."/>
            <person name="Thon M."/>
            <person name="Kemen E."/>
            <person name="McHardy A.C."/>
            <person name="Schulze-Lefert P."/>
            <person name="O'Connell R.J."/>
        </authorList>
    </citation>
    <scope>NUCLEOTIDE SEQUENCE [LARGE SCALE GENOMIC DNA]</scope>
    <source>
        <strain evidence="1 2">MAFF 238704</strain>
    </source>
</reference>
<keyword evidence="2" id="KW-1185">Reference proteome</keyword>
<dbReference type="Gene3D" id="2.60.120.200">
    <property type="match status" value="1"/>
</dbReference>
<gene>
    <name evidence="1" type="ORF">CI238_09712</name>
</gene>
<name>A0A161Y6H2_COLIC</name>
<dbReference type="InterPro" id="IPR009784">
    <property type="entry name" value="DUF1349"/>
</dbReference>
<dbReference type="AlphaFoldDB" id="A0A161Y6H2"/>
<comment type="caution">
    <text evidence="1">The sequence shown here is derived from an EMBL/GenBank/DDBJ whole genome shotgun (WGS) entry which is preliminary data.</text>
</comment>
<evidence type="ECO:0000313" key="2">
    <source>
        <dbReference type="Proteomes" id="UP000076584"/>
    </source>
</evidence>
<sequence>LIVEHNRTSHPQTLHPYLTLSTAAISSIMSSEAFTLFASPDTDVWKKPPSHNVYSAPTKAVPTKSLSQFKSAKITFSADWSEQYDQGGLILTFDSLSGRERRWIKTGLEYYNGTQQISTVSCHSWADWSIVPLTAFEDTKTITVLVEKVHDDLGLGLWIYYVKQDGTKEPLREVCWVYGDDDASGTDWNLTVGALAARPAKDAKSDLEVQFKDFDVQWE</sequence>
<dbReference type="Proteomes" id="UP000076584">
    <property type="component" value="Unassembled WGS sequence"/>
</dbReference>
<evidence type="ECO:0000313" key="1">
    <source>
        <dbReference type="EMBL" id="KZL85052.1"/>
    </source>
</evidence>
<dbReference type="PANTHER" id="PTHR35332:SF2">
    <property type="entry name" value="REGULATION OF ENOLASE PROTEIN 1"/>
    <property type="match status" value="1"/>
</dbReference>
<dbReference type="Pfam" id="PF07081">
    <property type="entry name" value="DUF1349"/>
    <property type="match status" value="1"/>
</dbReference>
<dbReference type="EMBL" id="LFIW01000734">
    <property type="protein sequence ID" value="KZL85052.1"/>
    <property type="molecule type" value="Genomic_DNA"/>
</dbReference>
<accession>A0A161Y6H2</accession>
<dbReference type="STRING" id="1573173.A0A161Y6H2"/>
<dbReference type="PANTHER" id="PTHR35332">
    <property type="entry name" value="REGULATION OF ENOLASE PROTEIN 1"/>
    <property type="match status" value="1"/>
</dbReference>
<organism evidence="1 2">
    <name type="scientific">Colletotrichum incanum</name>
    <name type="common">Soybean anthracnose fungus</name>
    <dbReference type="NCBI Taxonomy" id="1573173"/>
    <lineage>
        <taxon>Eukaryota</taxon>
        <taxon>Fungi</taxon>
        <taxon>Dikarya</taxon>
        <taxon>Ascomycota</taxon>
        <taxon>Pezizomycotina</taxon>
        <taxon>Sordariomycetes</taxon>
        <taxon>Hypocreomycetidae</taxon>
        <taxon>Glomerellales</taxon>
        <taxon>Glomerellaceae</taxon>
        <taxon>Colletotrichum</taxon>
        <taxon>Colletotrichum spaethianum species complex</taxon>
    </lineage>
</organism>
<proteinExistence type="predicted"/>
<protein>
    <submittedName>
        <fullName evidence="1">Uncharacterized protein</fullName>
    </submittedName>
</protein>